<sequence>FQTAVPFSFPLENFPTLNKYWKKETTDLLSYKSNSTIDTRIQSLIQDRLASQESRQVRLEKRWSQYQTELHNIQNTKMRRNHSTWLTAKTV</sequence>
<feature type="non-terminal residue" evidence="1">
    <location>
        <position position="1"/>
    </location>
</feature>
<reference evidence="1 2" key="1">
    <citation type="submission" date="2022-05" db="EMBL/GenBank/DDBJ databases">
        <authorList>
            <consortium name="Genoscope - CEA"/>
            <person name="William W."/>
        </authorList>
    </citation>
    <scope>NUCLEOTIDE SEQUENCE [LARGE SCALE GENOMIC DNA]</scope>
</reference>
<dbReference type="Proteomes" id="UP001159427">
    <property type="component" value="Unassembled WGS sequence"/>
</dbReference>
<keyword evidence="2" id="KW-1185">Reference proteome</keyword>
<evidence type="ECO:0000313" key="2">
    <source>
        <dbReference type="Proteomes" id="UP001159427"/>
    </source>
</evidence>
<proteinExistence type="predicted"/>
<gene>
    <name evidence="1" type="ORF">PEVE_00014453</name>
</gene>
<feature type="non-terminal residue" evidence="1">
    <location>
        <position position="91"/>
    </location>
</feature>
<evidence type="ECO:0000313" key="1">
    <source>
        <dbReference type="EMBL" id="CAH3182833.1"/>
    </source>
</evidence>
<organism evidence="1 2">
    <name type="scientific">Porites evermanni</name>
    <dbReference type="NCBI Taxonomy" id="104178"/>
    <lineage>
        <taxon>Eukaryota</taxon>
        <taxon>Metazoa</taxon>
        <taxon>Cnidaria</taxon>
        <taxon>Anthozoa</taxon>
        <taxon>Hexacorallia</taxon>
        <taxon>Scleractinia</taxon>
        <taxon>Fungiina</taxon>
        <taxon>Poritidae</taxon>
        <taxon>Porites</taxon>
    </lineage>
</organism>
<protein>
    <submittedName>
        <fullName evidence="1">Uncharacterized protein</fullName>
    </submittedName>
</protein>
<accession>A0ABN8RWA9</accession>
<comment type="caution">
    <text evidence="1">The sequence shown here is derived from an EMBL/GenBank/DDBJ whole genome shotgun (WGS) entry which is preliminary data.</text>
</comment>
<dbReference type="EMBL" id="CALNXI010002090">
    <property type="protein sequence ID" value="CAH3182833.1"/>
    <property type="molecule type" value="Genomic_DNA"/>
</dbReference>
<name>A0ABN8RWA9_9CNID</name>